<keyword evidence="3" id="KW-1185">Reference proteome</keyword>
<dbReference type="EMBL" id="JYDS01000001">
    <property type="protein sequence ID" value="KRZ35025.1"/>
    <property type="molecule type" value="Genomic_DNA"/>
</dbReference>
<gene>
    <name evidence="2" type="ORF">T4B_5257</name>
</gene>
<comment type="caution">
    <text evidence="2">The sequence shown here is derived from an EMBL/GenBank/DDBJ whole genome shotgun (WGS) entry which is preliminary data.</text>
</comment>
<name>A0A0V1JJ67_TRIPS</name>
<accession>A0A0V1JJ67</accession>
<evidence type="ECO:0000313" key="3">
    <source>
        <dbReference type="Proteomes" id="UP000054805"/>
    </source>
</evidence>
<evidence type="ECO:0000256" key="1">
    <source>
        <dbReference type="SAM" id="MobiDB-lite"/>
    </source>
</evidence>
<organism evidence="2 3">
    <name type="scientific">Trichinella pseudospiralis</name>
    <name type="common">Parasitic roundworm</name>
    <dbReference type="NCBI Taxonomy" id="6337"/>
    <lineage>
        <taxon>Eukaryota</taxon>
        <taxon>Metazoa</taxon>
        <taxon>Ecdysozoa</taxon>
        <taxon>Nematoda</taxon>
        <taxon>Enoplea</taxon>
        <taxon>Dorylaimia</taxon>
        <taxon>Trichinellida</taxon>
        <taxon>Trichinellidae</taxon>
        <taxon>Trichinella</taxon>
    </lineage>
</organism>
<evidence type="ECO:0000313" key="2">
    <source>
        <dbReference type="EMBL" id="KRZ35025.1"/>
    </source>
</evidence>
<feature type="region of interest" description="Disordered" evidence="1">
    <location>
        <begin position="68"/>
        <end position="94"/>
    </location>
</feature>
<sequence>MFQTPAVVNLIVQKINTKVHRERNYKHADALRSWKPTDGWMPSVALKLFFCFSISGILFRNCNAEQSNPLVDSESETDPHHIPSATDYDFLDDTTPPKQQNQLFTQEYPPVSENQQTREQLTNNVNIVEQQTSSPTAFEESVVLKCQDANGEPTVSVPTTGDQQQPVEDDAQLEIISPTTPAPRSVETTIEVHQGIPIPSTANNIAHPPSEYEYPQQHYTSYPRPAPRIHDTYVQRPILLPAHVRNNYQLPSEPRPQLNFPTNSVSQLFSISRHCYPNCASQQTFLIPPPPSIPLQPMPCAGTINNCKQRRFKRRRPLRPPFRRVLSDGIGVTSSIRPIFIPERAKARRADCAPGPGVFVFVPPVALNFICSAVIPSALQRSAASCAANMAAYGEASSLSALTFIPPVTRHIVSRPVQKFNIPYN</sequence>
<protein>
    <submittedName>
        <fullName evidence="2">Uncharacterized protein</fullName>
    </submittedName>
</protein>
<dbReference type="Proteomes" id="UP000054805">
    <property type="component" value="Unassembled WGS sequence"/>
</dbReference>
<reference evidence="2 3" key="1">
    <citation type="submission" date="2015-01" db="EMBL/GenBank/DDBJ databases">
        <title>Evolution of Trichinella species and genotypes.</title>
        <authorList>
            <person name="Korhonen P.K."/>
            <person name="Edoardo P."/>
            <person name="Giuseppe L.R."/>
            <person name="Gasser R.B."/>
        </authorList>
    </citation>
    <scope>NUCLEOTIDE SEQUENCE [LARGE SCALE GENOMIC DNA]</scope>
    <source>
        <strain evidence="2">ISS588</strain>
    </source>
</reference>
<proteinExistence type="predicted"/>
<dbReference type="AlphaFoldDB" id="A0A0V1JJ67"/>